<proteinExistence type="inferred from homology"/>
<dbReference type="Proteomes" id="UP000729733">
    <property type="component" value="Unassembled WGS sequence"/>
</dbReference>
<protein>
    <recommendedName>
        <fullName evidence="3 4">Small ribosomal subunit protein bS6</fullName>
    </recommendedName>
</protein>
<keyword evidence="4" id="KW-0694">RNA-binding</keyword>
<name>A0A964BSR7_9CYAN</name>
<dbReference type="InterPro" id="IPR014717">
    <property type="entry name" value="Transl_elong_EF1B/ribsomal_bS6"/>
</dbReference>
<evidence type="ECO:0000256" key="2">
    <source>
        <dbReference type="ARBA" id="ARBA00035104"/>
    </source>
</evidence>
<comment type="similarity">
    <text evidence="1 4">Belongs to the bacterial ribosomal protein bS6 family.</text>
</comment>
<keyword evidence="4 5" id="KW-0689">Ribosomal protein</keyword>
<evidence type="ECO:0000256" key="4">
    <source>
        <dbReference type="HAMAP-Rule" id="MF_00360"/>
    </source>
</evidence>
<accession>A0A964BSR7</accession>
<dbReference type="RefSeq" id="WP_229642201.1">
    <property type="nucleotide sequence ID" value="NZ_JADWDC010000067.1"/>
</dbReference>
<keyword evidence="4" id="KW-0687">Ribonucleoprotein</keyword>
<sequence>MSSSYEMMYILRPDLSEELVGEAVTKYQNFLTENGAENLEVQIKGKRRLAYSVGKYLDGIYVQVNYDADGSQIAPLERMMRLSEDTIRYLTIKLKKRAIIAAQNAAAQPIAEADD</sequence>
<dbReference type="Pfam" id="PF01250">
    <property type="entry name" value="Ribosomal_S6"/>
    <property type="match status" value="1"/>
</dbReference>
<keyword evidence="4" id="KW-0699">rRNA-binding</keyword>
<reference evidence="5" key="1">
    <citation type="journal article" date="2021" name="Antonie Van Leeuwenhoek">
        <title>Draft genome and description of Waterburya agarophytonicola gen. nov. sp. nov. (Pleurocapsales, Cyanobacteria): a seaweed symbiont.</title>
        <authorList>
            <person name="Bonthond G."/>
            <person name="Shalygin S."/>
            <person name="Bayer T."/>
            <person name="Weinberger F."/>
        </authorList>
    </citation>
    <scope>NUCLEOTIDE SEQUENCE</scope>
    <source>
        <strain evidence="5">KI4</strain>
    </source>
</reference>
<comment type="caution">
    <text evidence="5">The sequence shown here is derived from an EMBL/GenBank/DDBJ whole genome shotgun (WGS) entry which is preliminary data.</text>
</comment>
<dbReference type="GO" id="GO:0005840">
    <property type="term" value="C:ribosome"/>
    <property type="evidence" value="ECO:0007669"/>
    <property type="project" value="UniProtKB-KW"/>
</dbReference>
<dbReference type="CDD" id="cd15487">
    <property type="entry name" value="bS6_chloro_cyano"/>
    <property type="match status" value="1"/>
</dbReference>
<evidence type="ECO:0000313" key="5">
    <source>
        <dbReference type="EMBL" id="MCC0179104.1"/>
    </source>
</evidence>
<evidence type="ECO:0000313" key="6">
    <source>
        <dbReference type="Proteomes" id="UP000729733"/>
    </source>
</evidence>
<evidence type="ECO:0000256" key="1">
    <source>
        <dbReference type="ARBA" id="ARBA00009512"/>
    </source>
</evidence>
<dbReference type="NCBIfam" id="TIGR00166">
    <property type="entry name" value="S6"/>
    <property type="match status" value="1"/>
</dbReference>
<organism evidence="5 6">
    <name type="scientific">Waterburya agarophytonicola KI4</name>
    <dbReference type="NCBI Taxonomy" id="2874699"/>
    <lineage>
        <taxon>Bacteria</taxon>
        <taxon>Bacillati</taxon>
        <taxon>Cyanobacteriota</taxon>
        <taxon>Cyanophyceae</taxon>
        <taxon>Pleurocapsales</taxon>
        <taxon>Hyellaceae</taxon>
        <taxon>Waterburya</taxon>
        <taxon>Waterburya agarophytonicola</taxon>
    </lineage>
</organism>
<gene>
    <name evidence="4" type="primary">rpsF</name>
    <name evidence="4" type="synonym">rps6</name>
    <name evidence="5" type="ORF">I4641_19225</name>
</gene>
<dbReference type="GO" id="GO:0006412">
    <property type="term" value="P:translation"/>
    <property type="evidence" value="ECO:0007669"/>
    <property type="project" value="UniProtKB-UniRule"/>
</dbReference>
<dbReference type="PANTHER" id="PTHR21011">
    <property type="entry name" value="MITOCHONDRIAL 28S RIBOSOMAL PROTEIN S6"/>
    <property type="match status" value="1"/>
</dbReference>
<dbReference type="EMBL" id="JADWDC010000067">
    <property type="protein sequence ID" value="MCC0179104.1"/>
    <property type="molecule type" value="Genomic_DNA"/>
</dbReference>
<keyword evidence="6" id="KW-1185">Reference proteome</keyword>
<dbReference type="InterPro" id="IPR000529">
    <property type="entry name" value="Ribosomal_bS6"/>
</dbReference>
<comment type="function">
    <text evidence="2 4">Binds together with bS18 to 16S ribosomal RNA.</text>
</comment>
<dbReference type="PANTHER" id="PTHR21011:SF1">
    <property type="entry name" value="SMALL RIBOSOMAL SUBUNIT PROTEIN BS6M"/>
    <property type="match status" value="1"/>
</dbReference>
<dbReference type="GO" id="GO:0005737">
    <property type="term" value="C:cytoplasm"/>
    <property type="evidence" value="ECO:0007669"/>
    <property type="project" value="UniProtKB-ARBA"/>
</dbReference>
<dbReference type="GO" id="GO:0070181">
    <property type="term" value="F:small ribosomal subunit rRNA binding"/>
    <property type="evidence" value="ECO:0007669"/>
    <property type="project" value="TreeGrafter"/>
</dbReference>
<dbReference type="GO" id="GO:0003735">
    <property type="term" value="F:structural constituent of ribosome"/>
    <property type="evidence" value="ECO:0007669"/>
    <property type="project" value="InterPro"/>
</dbReference>
<dbReference type="SUPFAM" id="SSF54995">
    <property type="entry name" value="Ribosomal protein S6"/>
    <property type="match status" value="1"/>
</dbReference>
<dbReference type="GO" id="GO:1990904">
    <property type="term" value="C:ribonucleoprotein complex"/>
    <property type="evidence" value="ECO:0007669"/>
    <property type="project" value="UniProtKB-KW"/>
</dbReference>
<dbReference type="AlphaFoldDB" id="A0A964BSR7"/>
<dbReference type="InterPro" id="IPR035980">
    <property type="entry name" value="Ribosomal_bS6_sf"/>
</dbReference>
<evidence type="ECO:0000256" key="3">
    <source>
        <dbReference type="ARBA" id="ARBA00035294"/>
    </source>
</evidence>
<dbReference type="Gene3D" id="3.30.70.60">
    <property type="match status" value="1"/>
</dbReference>
<dbReference type="InterPro" id="IPR020814">
    <property type="entry name" value="Ribosomal_S6_plastid/chlpt"/>
</dbReference>
<dbReference type="HAMAP" id="MF_00360">
    <property type="entry name" value="Ribosomal_bS6"/>
    <property type="match status" value="1"/>
</dbReference>